<dbReference type="GO" id="GO:0016757">
    <property type="term" value="F:glycosyltransferase activity"/>
    <property type="evidence" value="ECO:0007669"/>
    <property type="project" value="UniProtKB-KW"/>
</dbReference>
<dbReference type="PANTHER" id="PTHR12526">
    <property type="entry name" value="GLYCOSYLTRANSFERASE"/>
    <property type="match status" value="1"/>
</dbReference>
<protein>
    <submittedName>
        <fullName evidence="4">RfaG Glycosyltransferase</fullName>
    </submittedName>
</protein>
<feature type="domain" description="Glycosyl transferase family 1" evidence="3">
    <location>
        <begin position="131"/>
        <end position="258"/>
    </location>
</feature>
<organism evidence="4">
    <name type="scientific">uncultured Caudovirales phage</name>
    <dbReference type="NCBI Taxonomy" id="2100421"/>
    <lineage>
        <taxon>Viruses</taxon>
        <taxon>Duplodnaviria</taxon>
        <taxon>Heunggongvirae</taxon>
        <taxon>Uroviricota</taxon>
        <taxon>Caudoviricetes</taxon>
        <taxon>Peduoviridae</taxon>
        <taxon>Maltschvirus</taxon>
        <taxon>Maltschvirus maltsch</taxon>
    </lineage>
</organism>
<dbReference type="CDD" id="cd03801">
    <property type="entry name" value="GT4_PimA-like"/>
    <property type="match status" value="1"/>
</dbReference>
<evidence type="ECO:0000313" key="4">
    <source>
        <dbReference type="EMBL" id="CAB4181857.1"/>
    </source>
</evidence>
<dbReference type="EMBL" id="LR797022">
    <property type="protein sequence ID" value="CAB4181857.1"/>
    <property type="molecule type" value="Genomic_DNA"/>
</dbReference>
<evidence type="ECO:0000256" key="2">
    <source>
        <dbReference type="ARBA" id="ARBA00022679"/>
    </source>
</evidence>
<dbReference type="PANTHER" id="PTHR12526:SF510">
    <property type="entry name" value="D-INOSITOL 3-PHOSPHATE GLYCOSYLTRANSFERASE"/>
    <property type="match status" value="1"/>
</dbReference>
<sequence>MSFEENEVSKNAFGGTEIAKRKLAQIIDPKLLENFQIISSRHREFEEDKIRLFWCHDLPEDPESEKFRDKKFIDSIHKFVFISDWQYQRYQLIHGLPYDNKSIILESGIEPAPANCLEKDYDKIRICYTSTPQRGLELLVPVFKHLAEKYPNIHLDVFSSFKIYGWDQADEQFEPLYDEIRNHPQMTYHGFVPNDDLKSYLNTAHIHAYPSIWLETSCRAMLEAMSAGLICVHPNFGALPETSGALNIMYQGDLNDKNEHANIFARHLEAAIHMIETKNSEEVIRFNKFFVDSRYNIDRIKAKWDMVLNSLLSRYPDAESRKIPKEMFRYKT</sequence>
<dbReference type="Gene3D" id="3.40.50.2000">
    <property type="entry name" value="Glycogen Phosphorylase B"/>
    <property type="match status" value="1"/>
</dbReference>
<dbReference type="InterPro" id="IPR001296">
    <property type="entry name" value="Glyco_trans_1"/>
</dbReference>
<dbReference type="Pfam" id="PF00534">
    <property type="entry name" value="Glycos_transf_1"/>
    <property type="match status" value="1"/>
</dbReference>
<dbReference type="SUPFAM" id="SSF53756">
    <property type="entry name" value="UDP-Glycosyltransferase/glycogen phosphorylase"/>
    <property type="match status" value="1"/>
</dbReference>
<keyword evidence="1" id="KW-0328">Glycosyltransferase</keyword>
<keyword evidence="2 4" id="KW-0808">Transferase</keyword>
<gene>
    <name evidence="4" type="ORF">UFOVP1071_70</name>
</gene>
<evidence type="ECO:0000256" key="1">
    <source>
        <dbReference type="ARBA" id="ARBA00022676"/>
    </source>
</evidence>
<accession>A0A6J5QHH6</accession>
<name>A0A6J5QHH6_9CAUD</name>
<reference evidence="4" key="1">
    <citation type="submission" date="2020-05" db="EMBL/GenBank/DDBJ databases">
        <authorList>
            <person name="Chiriac C."/>
            <person name="Salcher M."/>
            <person name="Ghai R."/>
            <person name="Kavagutti S V."/>
        </authorList>
    </citation>
    <scope>NUCLEOTIDE SEQUENCE</scope>
</reference>
<proteinExistence type="predicted"/>
<evidence type="ECO:0000259" key="3">
    <source>
        <dbReference type="Pfam" id="PF00534"/>
    </source>
</evidence>